<dbReference type="PANTHER" id="PTHR43798">
    <property type="entry name" value="MONOACYLGLYCEROL LIPASE"/>
    <property type="match status" value="1"/>
</dbReference>
<evidence type="ECO:0000313" key="2">
    <source>
        <dbReference type="EMBL" id="MBD8500971.1"/>
    </source>
</evidence>
<name>A0ABR9B3N0_9BACL</name>
<accession>A0ABR9B3N0</accession>
<reference evidence="2 3" key="1">
    <citation type="submission" date="2020-09" db="EMBL/GenBank/DDBJ databases">
        <title>Paenibacillus sp. CAU 1523 isolated from sand of Haeundae Beach.</title>
        <authorList>
            <person name="Kim W."/>
        </authorList>
    </citation>
    <scope>NUCLEOTIDE SEQUENCE [LARGE SCALE GENOMIC DNA]</scope>
    <source>
        <strain evidence="2 3">CAU 1523</strain>
    </source>
</reference>
<evidence type="ECO:0000313" key="3">
    <source>
        <dbReference type="Proteomes" id="UP000634529"/>
    </source>
</evidence>
<sequence length="286" mass="32678">MSFEQEIRIYRENHPQKTMTINNVQFPYMLSGKGKHTLVLLAGGGGVSEAFFKHVQALEPHYRILTFDYPAGYPTSDSLADAIAQLIRTEDLRNVYLVGQSFGGMLAQCIAKHHPDVVSGLILSNTGTIMANMSSDARSLMRLKKKKFKKAMTLVRWLPFGLIRSLMLKNVLKNMKKNDPNETLYVHNFFKFMFLQLNRKKELHMCALILDFMDTQTFSKSDFTYLDGKILLLQSIDDDTFGSEIPDLLVDLMPNPRVQRDMSGGHLLILLNFEAYIDEIKAFVRD</sequence>
<dbReference type="InterPro" id="IPR000073">
    <property type="entry name" value="AB_hydrolase_1"/>
</dbReference>
<feature type="domain" description="AB hydrolase-1" evidence="1">
    <location>
        <begin position="37"/>
        <end position="136"/>
    </location>
</feature>
<dbReference type="SUPFAM" id="SSF53474">
    <property type="entry name" value="alpha/beta-Hydrolases"/>
    <property type="match status" value="1"/>
</dbReference>
<protein>
    <submittedName>
        <fullName evidence="2">Alpha/beta hydrolase</fullName>
    </submittedName>
</protein>
<comment type="caution">
    <text evidence="2">The sequence shown here is derived from an EMBL/GenBank/DDBJ whole genome shotgun (WGS) entry which is preliminary data.</text>
</comment>
<dbReference type="Proteomes" id="UP000634529">
    <property type="component" value="Unassembled WGS sequence"/>
</dbReference>
<evidence type="ECO:0000259" key="1">
    <source>
        <dbReference type="Pfam" id="PF00561"/>
    </source>
</evidence>
<dbReference type="InterPro" id="IPR029058">
    <property type="entry name" value="AB_hydrolase_fold"/>
</dbReference>
<dbReference type="Gene3D" id="3.40.50.1820">
    <property type="entry name" value="alpha/beta hydrolase"/>
    <property type="match status" value="1"/>
</dbReference>
<dbReference type="RefSeq" id="WP_192027190.1">
    <property type="nucleotide sequence ID" value="NZ_JACYTN010000032.1"/>
</dbReference>
<dbReference type="Pfam" id="PF00561">
    <property type="entry name" value="Abhydrolase_1"/>
    <property type="match status" value="1"/>
</dbReference>
<dbReference type="EMBL" id="JACYTN010000032">
    <property type="protein sequence ID" value="MBD8500971.1"/>
    <property type="molecule type" value="Genomic_DNA"/>
</dbReference>
<dbReference type="GO" id="GO:0016787">
    <property type="term" value="F:hydrolase activity"/>
    <property type="evidence" value="ECO:0007669"/>
    <property type="project" value="UniProtKB-KW"/>
</dbReference>
<dbReference type="PANTHER" id="PTHR43798:SF5">
    <property type="entry name" value="MONOACYLGLYCEROL LIPASE ABHD6"/>
    <property type="match status" value="1"/>
</dbReference>
<dbReference type="InterPro" id="IPR050266">
    <property type="entry name" value="AB_hydrolase_sf"/>
</dbReference>
<keyword evidence="3" id="KW-1185">Reference proteome</keyword>
<gene>
    <name evidence="2" type="ORF">IFO66_22035</name>
</gene>
<organism evidence="2 3">
    <name type="scientific">Paenibacillus arenosi</name>
    <dbReference type="NCBI Taxonomy" id="2774142"/>
    <lineage>
        <taxon>Bacteria</taxon>
        <taxon>Bacillati</taxon>
        <taxon>Bacillota</taxon>
        <taxon>Bacilli</taxon>
        <taxon>Bacillales</taxon>
        <taxon>Paenibacillaceae</taxon>
        <taxon>Paenibacillus</taxon>
    </lineage>
</organism>
<keyword evidence="2" id="KW-0378">Hydrolase</keyword>
<proteinExistence type="predicted"/>